<dbReference type="InterPro" id="IPR009030">
    <property type="entry name" value="Growth_fac_rcpt_cys_sf"/>
</dbReference>
<protein>
    <submittedName>
        <fullName evidence="1">High cysteine membrane protein</fullName>
    </submittedName>
</protein>
<dbReference type="HOGENOM" id="CLU_1301732_0_0_1"/>
<dbReference type="AlphaFoldDB" id="A8BLJ0"/>
<dbReference type="GeneID" id="5699192"/>
<evidence type="ECO:0000313" key="1">
    <source>
        <dbReference type="EMBL" id="KAE8302769.1"/>
    </source>
</evidence>
<name>A8BLJ0_GIAIC</name>
<dbReference type="Proteomes" id="UP000001548">
    <property type="component" value="Unassembled WGS sequence"/>
</dbReference>
<keyword evidence="2" id="KW-1185">Reference proteome</keyword>
<accession>A8BLJ0</accession>
<reference evidence="1 2" key="1">
    <citation type="journal article" date="2007" name="Science">
        <title>Genomic minimalism in the early diverging intestinal parasite Giardia lamblia.</title>
        <authorList>
            <person name="Morrison H.G."/>
            <person name="McArthur A.G."/>
            <person name="Gillin F.D."/>
            <person name="Aley S.B."/>
            <person name="Adam R.D."/>
            <person name="Olsen G.J."/>
            <person name="Best A.A."/>
            <person name="Cande W.Z."/>
            <person name="Chen F."/>
            <person name="Cipriano M.J."/>
            <person name="Davids B.J."/>
            <person name="Dawson S.C."/>
            <person name="Elmendorf H.G."/>
            <person name="Hehl A.B."/>
            <person name="Holder M.E."/>
            <person name="Huse S.M."/>
            <person name="Kim U.U."/>
            <person name="Lasek-Nesselquist E."/>
            <person name="Manning G."/>
            <person name="Nigam A."/>
            <person name="Nixon J.E."/>
            <person name="Palm D."/>
            <person name="Passamaneck N.E."/>
            <person name="Prabhu A."/>
            <person name="Reich C.I."/>
            <person name="Reiner D.S."/>
            <person name="Samuelson J."/>
            <person name="Svard S.G."/>
            <person name="Sogin M.L."/>
        </authorList>
    </citation>
    <scope>NUCLEOTIDE SEQUENCE [LARGE SCALE GENOMIC DNA]</scope>
    <source>
        <strain evidence="1 2">WB C6</strain>
    </source>
</reference>
<dbReference type="SUPFAM" id="SSF57184">
    <property type="entry name" value="Growth factor receptor domain"/>
    <property type="match status" value="1"/>
</dbReference>
<comment type="caution">
    <text evidence="1">The sequence shown here is derived from an EMBL/GenBank/DDBJ whole genome shotgun (WGS) entry which is preliminary data.</text>
</comment>
<dbReference type="KEGG" id="gla:GL50803_009003"/>
<gene>
    <name evidence="1" type="ORF">GL50803_009003</name>
</gene>
<proteinExistence type="predicted"/>
<evidence type="ECO:0000313" key="2">
    <source>
        <dbReference type="Proteomes" id="UP000001548"/>
    </source>
</evidence>
<organism evidence="1 2">
    <name type="scientific">Giardia intestinalis (strain ATCC 50803 / WB clone C6)</name>
    <name type="common">Giardia lamblia</name>
    <dbReference type="NCBI Taxonomy" id="184922"/>
    <lineage>
        <taxon>Eukaryota</taxon>
        <taxon>Metamonada</taxon>
        <taxon>Diplomonadida</taxon>
        <taxon>Hexamitidae</taxon>
        <taxon>Giardiinae</taxon>
        <taxon>Giardia</taxon>
    </lineage>
</organism>
<dbReference type="OMA" id="GAPPLCT"/>
<dbReference type="RefSeq" id="XP_001706304.1">
    <property type="nucleotide sequence ID" value="XM_001706252.1"/>
</dbReference>
<dbReference type="EMBL" id="AACB03000003">
    <property type="protein sequence ID" value="KAE8302769.1"/>
    <property type="molecule type" value="Genomic_DNA"/>
</dbReference>
<dbReference type="VEuPathDB" id="GiardiaDB:GL50803_9003"/>
<sequence length="212" mass="22431">MLFFYFIYLSLGVECIGGAPPLCTACSTSDPKLCTTCSAVGSDEFGPNACAACGLGMCLQCTPGSPSSPSTNKCTKCTDGYTVVNDNCAACNDTVNGIPNCAKCSQRYSSYPQLLCTECSEGYVLRSDFCSPCSSFAGDHCVLCSPSAYSPDTTIKCTSCEEGYKLTKYGDNYICKKSFTVVEILGIVFGTFIGIIVIVASAILLDMHIDKL</sequence>